<proteinExistence type="predicted"/>
<evidence type="ECO:0000313" key="7">
    <source>
        <dbReference type="EMBL" id="RAL99910.1"/>
    </source>
</evidence>
<evidence type="ECO:0000259" key="2">
    <source>
        <dbReference type="Pfam" id="PF03050"/>
    </source>
</evidence>
<dbReference type="RefSeq" id="WP_111960664.1">
    <property type="nucleotide sequence ID" value="NZ_CP036313.1"/>
</dbReference>
<dbReference type="InterPro" id="IPR004291">
    <property type="entry name" value="Transposase_IS66_central"/>
</dbReference>
<dbReference type="Pfam" id="PF13007">
    <property type="entry name" value="LZ_Tnp_IS66"/>
    <property type="match status" value="1"/>
</dbReference>
<keyword evidence="1" id="KW-0175">Coiled coil</keyword>
<dbReference type="Pfam" id="PF03050">
    <property type="entry name" value="DDE_Tnp_IS66"/>
    <property type="match status" value="1"/>
</dbReference>
<evidence type="ECO:0000259" key="4">
    <source>
        <dbReference type="Pfam" id="PF13007"/>
    </source>
</evidence>
<dbReference type="PANTHER" id="PTHR33678:SF1">
    <property type="entry name" value="BLL1576 PROTEIN"/>
    <property type="match status" value="1"/>
</dbReference>
<evidence type="ECO:0000259" key="5">
    <source>
        <dbReference type="Pfam" id="PF13817"/>
    </source>
</evidence>
<dbReference type="InterPro" id="IPR052344">
    <property type="entry name" value="Transposase-related"/>
</dbReference>
<dbReference type="EMBL" id="CP036313">
    <property type="protein sequence ID" value="QBH13350.1"/>
    <property type="molecule type" value="Genomic_DNA"/>
</dbReference>
<feature type="domain" description="Transposase IS66 C-terminal" evidence="5">
    <location>
        <begin position="480"/>
        <end position="517"/>
    </location>
</feature>
<accession>A0A328F5V6</accession>
<dbReference type="AlphaFoldDB" id="A0A328F5V6"/>
<keyword evidence="9" id="KW-1185">Reference proteome</keyword>
<dbReference type="OrthoDB" id="9800877at2"/>
<dbReference type="EMBL" id="QLNI01000082">
    <property type="protein sequence ID" value="RAL99910.1"/>
    <property type="molecule type" value="Genomic_DNA"/>
</dbReference>
<evidence type="ECO:0000313" key="9">
    <source>
        <dbReference type="Proteomes" id="UP000293902"/>
    </source>
</evidence>
<evidence type="ECO:0000313" key="8">
    <source>
        <dbReference type="Proteomes" id="UP000248798"/>
    </source>
</evidence>
<dbReference type="PANTHER" id="PTHR33678">
    <property type="entry name" value="BLL1576 PROTEIN"/>
    <property type="match status" value="1"/>
</dbReference>
<protein>
    <submittedName>
        <fullName evidence="7">IS66 family transposase</fullName>
    </submittedName>
</protein>
<reference evidence="7 8" key="1">
    <citation type="submission" date="2018-06" db="EMBL/GenBank/DDBJ databases">
        <title>Complete Genome Sequence of Desulfobacter hydrogenophilus (DSM3380).</title>
        <authorList>
            <person name="Marietou A."/>
            <person name="Schreiber L."/>
            <person name="Marshall I."/>
            <person name="Jorgensen B."/>
        </authorList>
    </citation>
    <scope>NUCLEOTIDE SEQUENCE [LARGE SCALE GENOMIC DNA]</scope>
    <source>
        <strain evidence="7 8">DSM 3380</strain>
    </source>
</reference>
<dbReference type="InterPro" id="IPR039552">
    <property type="entry name" value="IS66_C"/>
</dbReference>
<dbReference type="Pfam" id="PF13817">
    <property type="entry name" value="DDE_Tnp_IS66_C"/>
    <property type="match status" value="1"/>
</dbReference>
<feature type="domain" description="Transposase IS66 zinc-finger binding" evidence="3">
    <location>
        <begin position="118"/>
        <end position="161"/>
    </location>
</feature>
<evidence type="ECO:0000259" key="3">
    <source>
        <dbReference type="Pfam" id="PF13005"/>
    </source>
</evidence>
<dbReference type="InterPro" id="IPR024474">
    <property type="entry name" value="Znf_dom_IS66"/>
</dbReference>
<name>A0A328F5V6_9BACT</name>
<gene>
    <name evidence="7" type="ORF">DO021_21925</name>
    <name evidence="6" type="ORF">EYB58_10705</name>
</gene>
<dbReference type="NCBIfam" id="NF033517">
    <property type="entry name" value="transpos_IS66"/>
    <property type="match status" value="1"/>
</dbReference>
<feature type="domain" description="Transposase TnpC homeodomain" evidence="4">
    <location>
        <begin position="36"/>
        <end position="110"/>
    </location>
</feature>
<feature type="coiled-coil region" evidence="1">
    <location>
        <begin position="5"/>
        <end position="46"/>
    </location>
</feature>
<dbReference type="Proteomes" id="UP000293902">
    <property type="component" value="Chromosome"/>
</dbReference>
<feature type="domain" description="Transposase IS66 central" evidence="2">
    <location>
        <begin position="184"/>
        <end position="473"/>
    </location>
</feature>
<reference evidence="6 9" key="2">
    <citation type="submission" date="2019-02" db="EMBL/GenBank/DDBJ databases">
        <title>Complete genome sequence of Desulfobacter hydrogenophilus AcRS1.</title>
        <authorList>
            <person name="Marietou A."/>
            <person name="Lund M.B."/>
            <person name="Marshall I.P.G."/>
            <person name="Schreiber L."/>
            <person name="Jorgensen B."/>
        </authorList>
    </citation>
    <scope>NUCLEOTIDE SEQUENCE [LARGE SCALE GENOMIC DNA]</scope>
    <source>
        <strain evidence="6 9">AcRS1</strain>
    </source>
</reference>
<dbReference type="InterPro" id="IPR024463">
    <property type="entry name" value="Transposase_TnpC_homeodom"/>
</dbReference>
<dbReference type="Pfam" id="PF13005">
    <property type="entry name" value="zf-IS66"/>
    <property type="match status" value="1"/>
</dbReference>
<evidence type="ECO:0000313" key="6">
    <source>
        <dbReference type="EMBL" id="QBH13350.1"/>
    </source>
</evidence>
<sequence length="532" mass="60345">MVLEAENTIENVINLQKMVDDLLQKEKSYKSEIKILNEQIKYLQDQLFGRKSEKKPVESNQVQLSLFEMPEEEFPIGDQLEKDEEIDIPAHKRKKRGRRPIPDNLPVIDVVHDIDEAEKVCECGCLKERIGEETSKQLDIIPAKIQVIKHIRPKYACKHCEGVESEGPTVTIAPMPEQVIPKCIGTSGLIAYVLVAKFVDALPFYRQEKQFLRIGVEISRASMCNWARKVAESCEILLMMLKNEILSGPLINIDETPTQVFNKPNKSNTTKSYMWVFRGGIPEHSGILFEYHPSRYRDVPAAFLNGYQGVVQTDGYSAYSFLDAVQGILHMACWTHARRKFMDVVKAAGKPKGKKKTGKAGKALSYIRKLYKIEKDAKSIGLTGDALLQERQEKAKPVLDEFKKWLDVTVEITPPQSLLGKAVNYALNQWHRLVVYVDLAYVTLDNNMAENTIRPFVIGRKNWLFSVTPEGAAASAALYSLIETAKANGLEPYWYFRYLLEKLPDAMTEDDYKALLPQYLDKTKLAGPPSIS</sequence>
<evidence type="ECO:0000256" key="1">
    <source>
        <dbReference type="SAM" id="Coils"/>
    </source>
</evidence>
<dbReference type="Proteomes" id="UP000248798">
    <property type="component" value="Unassembled WGS sequence"/>
</dbReference>
<organism evidence="7 8">
    <name type="scientific">Desulfobacter hydrogenophilus</name>
    <dbReference type="NCBI Taxonomy" id="2291"/>
    <lineage>
        <taxon>Bacteria</taxon>
        <taxon>Pseudomonadati</taxon>
        <taxon>Thermodesulfobacteriota</taxon>
        <taxon>Desulfobacteria</taxon>
        <taxon>Desulfobacterales</taxon>
        <taxon>Desulfobacteraceae</taxon>
        <taxon>Desulfobacter</taxon>
    </lineage>
</organism>